<keyword evidence="4" id="KW-0175">Coiled coil</keyword>
<organism evidence="6">
    <name type="scientific">Staphylococcus epidermidis</name>
    <dbReference type="NCBI Taxonomy" id="1282"/>
    <lineage>
        <taxon>Bacteria</taxon>
        <taxon>Bacillati</taxon>
        <taxon>Bacillota</taxon>
        <taxon>Bacilli</taxon>
        <taxon>Bacillales</taxon>
        <taxon>Staphylococcaceae</taxon>
        <taxon>Staphylococcus</taxon>
    </lineage>
</organism>
<dbReference type="InterPro" id="IPR052021">
    <property type="entry name" value="Type-I_RS_S_subunit"/>
</dbReference>
<dbReference type="AlphaFoldDB" id="A0A6B9V1D8"/>
<protein>
    <submittedName>
        <fullName evidence="6">Type I restriction-modification system specificity subunit S</fullName>
    </submittedName>
</protein>
<dbReference type="InterPro" id="IPR044946">
    <property type="entry name" value="Restrct_endonuc_typeI_TRD_sf"/>
</dbReference>
<dbReference type="Gene3D" id="1.10.287.1120">
    <property type="entry name" value="Bipartite methylase S protein"/>
    <property type="match status" value="1"/>
</dbReference>
<evidence type="ECO:0000256" key="1">
    <source>
        <dbReference type="ARBA" id="ARBA00010923"/>
    </source>
</evidence>
<keyword evidence="3" id="KW-0238">DNA-binding</keyword>
<dbReference type="InterPro" id="IPR000055">
    <property type="entry name" value="Restrct_endonuc_typeI_TRD"/>
</dbReference>
<dbReference type="GO" id="GO:0003677">
    <property type="term" value="F:DNA binding"/>
    <property type="evidence" value="ECO:0007669"/>
    <property type="project" value="UniProtKB-KW"/>
</dbReference>
<dbReference type="PANTHER" id="PTHR30408">
    <property type="entry name" value="TYPE-1 RESTRICTION ENZYME ECOKI SPECIFICITY PROTEIN"/>
    <property type="match status" value="1"/>
</dbReference>
<dbReference type="Pfam" id="PF01420">
    <property type="entry name" value="Methylase_S"/>
    <property type="match status" value="2"/>
</dbReference>
<evidence type="ECO:0000259" key="5">
    <source>
        <dbReference type="Pfam" id="PF01420"/>
    </source>
</evidence>
<sequence>MNENKLTPSIRFKNNDGESYPEWDFVKVKEIASINTGNKDTKDAVENGQYDFYVRSPIVHKIDSFSYDGEAILTVGDGVGVGKVFHYVNGKFDFHQRVYKISDFKDYYGLLFYYYFQKNFLKEAQKYNAKTSVDSVRKSMIADMYVPKIEMSEQIKIGNFFSKLDRQIELEEEKLELLEQQKRGYMQKIFSQELIFKDENGNSYPKWKSKKIKELFNVIDGDRGKNYPSEKDFYDKGHTLFLDTGNVTKNGFLFNRNRFIDKEKDDMLRKGKLELNDFVITSRGTLGNIGFYGQNIHHKYPNIRINSAMLILRPLNNKFNNQYLYFLLKNDAIDTFMKHYRVGSAQPHITKKDFGNMKISVIIDINEQRKIAKFLTIIDKLVINQSTKVELLKQRKQGLLQKMFI</sequence>
<evidence type="ECO:0000256" key="3">
    <source>
        <dbReference type="ARBA" id="ARBA00023125"/>
    </source>
</evidence>
<dbReference type="GO" id="GO:0009307">
    <property type="term" value="P:DNA restriction-modification system"/>
    <property type="evidence" value="ECO:0007669"/>
    <property type="project" value="UniProtKB-KW"/>
</dbReference>
<name>A0A6B9V1D8_STAEP</name>
<accession>A0A6B9V1D8</accession>
<feature type="domain" description="Type I restriction modification DNA specificity" evidence="5">
    <location>
        <begin position="22"/>
        <end position="180"/>
    </location>
</feature>
<feature type="coiled-coil region" evidence="4">
    <location>
        <begin position="161"/>
        <end position="188"/>
    </location>
</feature>
<feature type="domain" description="Type I restriction modification DNA specificity" evidence="5">
    <location>
        <begin position="206"/>
        <end position="385"/>
    </location>
</feature>
<evidence type="ECO:0000256" key="4">
    <source>
        <dbReference type="SAM" id="Coils"/>
    </source>
</evidence>
<evidence type="ECO:0000313" key="6">
    <source>
        <dbReference type="EMBL" id="QHN74186.1"/>
    </source>
</evidence>
<dbReference type="Gene3D" id="3.90.220.20">
    <property type="entry name" value="DNA methylase specificity domains"/>
    <property type="match status" value="2"/>
</dbReference>
<dbReference type="EMBL" id="MK770829">
    <property type="protein sequence ID" value="QHN74186.1"/>
    <property type="molecule type" value="Genomic_DNA"/>
</dbReference>
<comment type="similarity">
    <text evidence="1">Belongs to the type-I restriction system S methylase family.</text>
</comment>
<dbReference type="SUPFAM" id="SSF116734">
    <property type="entry name" value="DNA methylase specificity domain"/>
    <property type="match status" value="2"/>
</dbReference>
<reference evidence="6" key="1">
    <citation type="journal article" date="2020" name="MBio">
        <title>Staphylococcus epidermidis MSCRAMM SesJ is Encoded in Composite Islands.</title>
        <authorList>
            <person name="Arora S."/>
            <person name="Li X."/>
            <person name="Hillhouse A."/>
            <person name="Konganti K."/>
            <person name="Little S.V."/>
            <person name="Lawhon S.D."/>
            <person name="Threadgill D."/>
            <person name="Shelburne S."/>
            <person name="Hook M."/>
        </authorList>
    </citation>
    <scope>NUCLEOTIDE SEQUENCE</scope>
    <source>
        <strain evidence="6">MB567</strain>
    </source>
</reference>
<evidence type="ECO:0000256" key="2">
    <source>
        <dbReference type="ARBA" id="ARBA00022747"/>
    </source>
</evidence>
<dbReference type="PANTHER" id="PTHR30408:SF12">
    <property type="entry name" value="TYPE I RESTRICTION ENZYME MJAVIII SPECIFICITY SUBUNIT"/>
    <property type="match status" value="1"/>
</dbReference>
<keyword evidence="2" id="KW-0680">Restriction system</keyword>
<dbReference type="RefSeq" id="WP_002502965.1">
    <property type="nucleotide sequence ID" value="NZ_CP043804.1"/>
</dbReference>
<proteinExistence type="inferred from homology"/>